<dbReference type="UniPathway" id="UPA00079">
    <property type="reaction ID" value="UER00169"/>
</dbReference>
<dbReference type="OrthoDB" id="9808140at2"/>
<feature type="binding site" evidence="5">
    <location>
        <position position="78"/>
    </location>
    <ligand>
        <name>S-adenosyl-L-methionine</name>
        <dbReference type="ChEBI" id="CHEBI:59789"/>
    </ligand>
</feature>
<feature type="binding site" evidence="5">
    <location>
        <begin position="99"/>
        <end position="100"/>
    </location>
    <ligand>
        <name>S-adenosyl-L-methionine</name>
        <dbReference type="ChEBI" id="CHEBI:59789"/>
    </ligand>
</feature>
<evidence type="ECO:0000256" key="4">
    <source>
        <dbReference type="ARBA" id="ARBA00022691"/>
    </source>
</evidence>
<dbReference type="EC" id="2.1.1.163" evidence="5"/>
<dbReference type="GO" id="GO:0009234">
    <property type="term" value="P:menaquinone biosynthetic process"/>
    <property type="evidence" value="ECO:0007669"/>
    <property type="project" value="UniProtKB-UniRule"/>
</dbReference>
<keyword evidence="6" id="KW-0830">Ubiquinone</keyword>
<evidence type="ECO:0000256" key="3">
    <source>
        <dbReference type="ARBA" id="ARBA00022679"/>
    </source>
</evidence>
<dbReference type="NCBIfam" id="TIGR01934">
    <property type="entry name" value="MenG_MenH_UbiE"/>
    <property type="match status" value="1"/>
</dbReference>
<proteinExistence type="inferred from homology"/>
<dbReference type="GO" id="GO:0032259">
    <property type="term" value="P:methylation"/>
    <property type="evidence" value="ECO:0007669"/>
    <property type="project" value="UniProtKB-KW"/>
</dbReference>
<evidence type="ECO:0000256" key="2">
    <source>
        <dbReference type="ARBA" id="ARBA00022603"/>
    </source>
</evidence>
<dbReference type="Gene3D" id="3.40.50.150">
    <property type="entry name" value="Vaccinia Virus protein VP39"/>
    <property type="match status" value="1"/>
</dbReference>
<dbReference type="PANTHER" id="PTHR43591:SF24">
    <property type="entry name" value="2-METHOXY-6-POLYPRENYL-1,4-BENZOQUINOL METHYLASE, MITOCHONDRIAL"/>
    <property type="match status" value="1"/>
</dbReference>
<evidence type="ECO:0000256" key="1">
    <source>
        <dbReference type="ARBA" id="ARBA00022428"/>
    </source>
</evidence>
<evidence type="ECO:0000256" key="5">
    <source>
        <dbReference type="HAMAP-Rule" id="MF_01813"/>
    </source>
</evidence>
<dbReference type="AlphaFoldDB" id="A0A5R8K857"/>
<protein>
    <recommendedName>
        <fullName evidence="5">Demethylmenaquinone methyltransferase</fullName>
        <ecNumber evidence="5">2.1.1.163</ecNumber>
    </recommendedName>
</protein>
<name>A0A5R8K857_9BACT</name>
<dbReference type="PROSITE" id="PS51608">
    <property type="entry name" value="SAM_MT_UBIE"/>
    <property type="match status" value="1"/>
</dbReference>
<comment type="caution">
    <text evidence="6">The sequence shown here is derived from an EMBL/GenBank/DDBJ whole genome shotgun (WGS) entry which is preliminary data.</text>
</comment>
<dbReference type="InterPro" id="IPR004033">
    <property type="entry name" value="UbiE/COQ5_MeTrFase"/>
</dbReference>
<dbReference type="InterPro" id="IPR029063">
    <property type="entry name" value="SAM-dependent_MTases_sf"/>
</dbReference>
<dbReference type="SUPFAM" id="SSF53335">
    <property type="entry name" value="S-adenosyl-L-methionine-dependent methyltransferases"/>
    <property type="match status" value="1"/>
</dbReference>
<organism evidence="6 7">
    <name type="scientific">Phragmitibacter flavus</name>
    <dbReference type="NCBI Taxonomy" id="2576071"/>
    <lineage>
        <taxon>Bacteria</taxon>
        <taxon>Pseudomonadati</taxon>
        <taxon>Verrucomicrobiota</taxon>
        <taxon>Verrucomicrobiia</taxon>
        <taxon>Verrucomicrobiales</taxon>
        <taxon>Verrucomicrobiaceae</taxon>
        <taxon>Phragmitibacter</taxon>
    </lineage>
</organism>
<evidence type="ECO:0000313" key="7">
    <source>
        <dbReference type="Proteomes" id="UP000306196"/>
    </source>
</evidence>
<comment type="pathway">
    <text evidence="5">Quinol/quinone metabolism; menaquinone biosynthesis; menaquinol from 1,4-dihydroxy-2-naphthoate: step 2/2.</text>
</comment>
<dbReference type="EMBL" id="VAUV01000024">
    <property type="protein sequence ID" value="TLD68490.1"/>
    <property type="molecule type" value="Genomic_DNA"/>
</dbReference>
<dbReference type="InterPro" id="IPR023576">
    <property type="entry name" value="UbiE/COQ5_MeTrFase_CS"/>
</dbReference>
<keyword evidence="4 5" id="KW-0949">S-adenosyl-L-methionine</keyword>
<comment type="similarity">
    <text evidence="5">Belongs to the class I-like SAM-binding methyltransferase superfamily. MenG/UbiE family.</text>
</comment>
<keyword evidence="2 5" id="KW-0489">Methyltransferase</keyword>
<dbReference type="CDD" id="cd02440">
    <property type="entry name" value="AdoMet_MTases"/>
    <property type="match status" value="1"/>
</dbReference>
<dbReference type="RefSeq" id="WP_138088592.1">
    <property type="nucleotide sequence ID" value="NZ_VAUV01000024.1"/>
</dbReference>
<sequence length="226" mass="24544">MTGQDSGFVRNAFASIAGRYVLTNHVLSLGIDVLWRKTTARRVQALNPKFVLDLATGSGDLAAEIQSRCPDAHILGADFSEPMLDQARLRGLKNLIVADALDLPIEDATADVVTVAFGLRNMASWADALKEMARVLKPGGSLFVLDFSLPTSRPLRAAHLFYLRHFMPRIAGLLTGERAAYQYLCGSIEKFPSGNAMCQLIDSNGFTDCTCTPLHGGIASLYEAKR</sequence>
<feature type="binding site" evidence="5">
    <location>
        <position position="58"/>
    </location>
    <ligand>
        <name>S-adenosyl-L-methionine</name>
        <dbReference type="ChEBI" id="CHEBI:59789"/>
    </ligand>
</feature>
<dbReference type="PROSITE" id="PS01184">
    <property type="entry name" value="UBIE_2"/>
    <property type="match status" value="1"/>
</dbReference>
<dbReference type="Proteomes" id="UP000306196">
    <property type="component" value="Unassembled WGS sequence"/>
</dbReference>
<reference evidence="6 7" key="1">
    <citation type="submission" date="2019-05" db="EMBL/GenBank/DDBJ databases">
        <title>Verrucobacter flavum gen. nov., sp. nov. a new member of the family Verrucomicrobiaceae.</title>
        <authorList>
            <person name="Szuroczki S."/>
            <person name="Abbaszade G."/>
            <person name="Szabo A."/>
            <person name="Felfoldi T."/>
            <person name="Schumann P."/>
            <person name="Boka K."/>
            <person name="Keki Z."/>
            <person name="Toumi M."/>
            <person name="Toth E."/>
        </authorList>
    </citation>
    <scope>NUCLEOTIDE SEQUENCE [LARGE SCALE GENOMIC DNA]</scope>
    <source>
        <strain evidence="6 7">MG-N-17</strain>
    </source>
</reference>
<keyword evidence="1 5" id="KW-0474">Menaquinone biosynthesis</keyword>
<comment type="catalytic activity">
    <reaction evidence="5">
        <text>a 2-demethylmenaquinol + S-adenosyl-L-methionine = a menaquinol + S-adenosyl-L-homocysteine + H(+)</text>
        <dbReference type="Rhea" id="RHEA:42640"/>
        <dbReference type="Rhea" id="RHEA-COMP:9539"/>
        <dbReference type="Rhea" id="RHEA-COMP:9563"/>
        <dbReference type="ChEBI" id="CHEBI:15378"/>
        <dbReference type="ChEBI" id="CHEBI:18151"/>
        <dbReference type="ChEBI" id="CHEBI:55437"/>
        <dbReference type="ChEBI" id="CHEBI:57856"/>
        <dbReference type="ChEBI" id="CHEBI:59789"/>
        <dbReference type="EC" id="2.1.1.163"/>
    </reaction>
</comment>
<evidence type="ECO:0000313" key="6">
    <source>
        <dbReference type="EMBL" id="TLD68490.1"/>
    </source>
</evidence>
<comment type="function">
    <text evidence="5">Methyltransferase required for the conversion of demethylmenaquinol (DMKH2) to menaquinol (MKH2).</text>
</comment>
<comment type="caution">
    <text evidence="5">Lacks conserved residue(s) required for the propagation of feature annotation.</text>
</comment>
<dbReference type="PANTHER" id="PTHR43591">
    <property type="entry name" value="METHYLTRANSFERASE"/>
    <property type="match status" value="1"/>
</dbReference>
<dbReference type="Pfam" id="PF01209">
    <property type="entry name" value="Ubie_methyltran"/>
    <property type="match status" value="1"/>
</dbReference>
<dbReference type="HAMAP" id="MF_01813">
    <property type="entry name" value="MenG_UbiE_methyltr"/>
    <property type="match status" value="1"/>
</dbReference>
<dbReference type="GO" id="GO:0043770">
    <property type="term" value="F:demethylmenaquinone methyltransferase activity"/>
    <property type="evidence" value="ECO:0007669"/>
    <property type="project" value="UniProtKB-UniRule"/>
</dbReference>
<keyword evidence="7" id="KW-1185">Reference proteome</keyword>
<gene>
    <name evidence="5" type="primary">menG</name>
    <name evidence="6" type="ORF">FEM03_22565</name>
</gene>
<keyword evidence="3 5" id="KW-0808">Transferase</keyword>
<accession>A0A5R8K857</accession>